<evidence type="ECO:0000313" key="1">
    <source>
        <dbReference type="EMBL" id="MPC46725.1"/>
    </source>
</evidence>
<proteinExistence type="predicted"/>
<comment type="caution">
    <text evidence="1">The sequence shown here is derived from an EMBL/GenBank/DDBJ whole genome shotgun (WGS) entry which is preliminary data.</text>
</comment>
<name>A0A5B7FMP5_PORTR</name>
<protein>
    <submittedName>
        <fullName evidence="1">Uncharacterized protein</fullName>
    </submittedName>
</protein>
<gene>
    <name evidence="1" type="ORF">E2C01_040452</name>
</gene>
<dbReference type="Proteomes" id="UP000324222">
    <property type="component" value="Unassembled WGS sequence"/>
</dbReference>
<reference evidence="1 2" key="1">
    <citation type="submission" date="2019-05" db="EMBL/GenBank/DDBJ databases">
        <title>Another draft genome of Portunus trituberculatus and its Hox gene families provides insights of decapod evolution.</title>
        <authorList>
            <person name="Jeong J.-H."/>
            <person name="Song I."/>
            <person name="Kim S."/>
            <person name="Choi T."/>
            <person name="Kim D."/>
            <person name="Ryu S."/>
            <person name="Kim W."/>
        </authorList>
    </citation>
    <scope>NUCLEOTIDE SEQUENCE [LARGE SCALE GENOMIC DNA]</scope>
    <source>
        <tissue evidence="1">Muscle</tissue>
    </source>
</reference>
<sequence length="132" mass="15052">MTCLVWAERMREVRVVTLVEADFTEHCEVIRASSPDQLAALHGVCGEVSQDRIQKGTAHVRDEVYVVGELVDRCQLSEGTCHQWHGENGNDSIRRRYSLGHIEPLGLTEERYIYISHRATRSGRDSNMSRLN</sequence>
<keyword evidence="2" id="KW-1185">Reference proteome</keyword>
<accession>A0A5B7FMP5</accession>
<organism evidence="1 2">
    <name type="scientific">Portunus trituberculatus</name>
    <name type="common">Swimming crab</name>
    <name type="synonym">Neptunus trituberculatus</name>
    <dbReference type="NCBI Taxonomy" id="210409"/>
    <lineage>
        <taxon>Eukaryota</taxon>
        <taxon>Metazoa</taxon>
        <taxon>Ecdysozoa</taxon>
        <taxon>Arthropoda</taxon>
        <taxon>Crustacea</taxon>
        <taxon>Multicrustacea</taxon>
        <taxon>Malacostraca</taxon>
        <taxon>Eumalacostraca</taxon>
        <taxon>Eucarida</taxon>
        <taxon>Decapoda</taxon>
        <taxon>Pleocyemata</taxon>
        <taxon>Brachyura</taxon>
        <taxon>Eubrachyura</taxon>
        <taxon>Portunoidea</taxon>
        <taxon>Portunidae</taxon>
        <taxon>Portuninae</taxon>
        <taxon>Portunus</taxon>
    </lineage>
</organism>
<evidence type="ECO:0000313" key="2">
    <source>
        <dbReference type="Proteomes" id="UP000324222"/>
    </source>
</evidence>
<dbReference type="EMBL" id="VSRR010007342">
    <property type="protein sequence ID" value="MPC46725.1"/>
    <property type="molecule type" value="Genomic_DNA"/>
</dbReference>
<dbReference type="AlphaFoldDB" id="A0A5B7FMP5"/>